<keyword evidence="2" id="KW-1185">Reference proteome</keyword>
<organism evidence="1 2">
    <name type="scientific">Pedococcus bigeumensis</name>
    <dbReference type="NCBI Taxonomy" id="433644"/>
    <lineage>
        <taxon>Bacteria</taxon>
        <taxon>Bacillati</taxon>
        <taxon>Actinomycetota</taxon>
        <taxon>Actinomycetes</taxon>
        <taxon>Micrococcales</taxon>
        <taxon>Intrasporangiaceae</taxon>
        <taxon>Pedococcus</taxon>
    </lineage>
</organism>
<sequence>MKYPRVVAWLRAGPSVRVMARATAESAVRRAELCLLSPAPPPPQWSSWRSAAASLGVTASWQVVADGSCDGVPDALLAEAARAALVVTDTGSLGVAARSQLAQLVDVYVVAKPQVQVLTWLREPAVVVGVPDSPDSTHLVSAAGREAVLRHRDLIVLHAQSRAVDVPRHVLERRWLTALPSDNSGAPHPSSRVVVTDRPVTDALRDHVEAGDVLVVGVHSPCGVLTGNLDASLLEAPPCDLLLTRAAEHPAGDTAPSPLGLNLAV</sequence>
<reference evidence="1 2" key="1">
    <citation type="journal article" date="2019" name="Environ. Microbiol.">
        <title>Species interactions and distinct microbial communities in high Arctic permafrost affected cryosols are associated with the CH4 and CO2 gas fluxes.</title>
        <authorList>
            <person name="Altshuler I."/>
            <person name="Hamel J."/>
            <person name="Turney S."/>
            <person name="Magnuson E."/>
            <person name="Levesque R."/>
            <person name="Greer C."/>
            <person name="Whyte L.G."/>
        </authorList>
    </citation>
    <scope>NUCLEOTIDE SEQUENCE [LARGE SCALE GENOMIC DNA]</scope>
    <source>
        <strain evidence="1 2">S9.3A</strain>
    </source>
</reference>
<dbReference type="EMBL" id="RCZM01000002">
    <property type="protein sequence ID" value="TPG17952.1"/>
    <property type="molecule type" value="Genomic_DNA"/>
</dbReference>
<evidence type="ECO:0000313" key="2">
    <source>
        <dbReference type="Proteomes" id="UP000317722"/>
    </source>
</evidence>
<protein>
    <submittedName>
        <fullName evidence="1">Universal stress protein</fullName>
    </submittedName>
</protein>
<comment type="caution">
    <text evidence="1">The sequence shown here is derived from an EMBL/GenBank/DDBJ whole genome shotgun (WGS) entry which is preliminary data.</text>
</comment>
<dbReference type="OrthoDB" id="3174546at2"/>
<proteinExistence type="predicted"/>
<gene>
    <name evidence="1" type="ORF">EAH86_05865</name>
</gene>
<dbReference type="SUPFAM" id="SSF52402">
    <property type="entry name" value="Adenine nucleotide alpha hydrolases-like"/>
    <property type="match status" value="1"/>
</dbReference>
<accession>A0A502CZ90</accession>
<dbReference type="RefSeq" id="WP_140737718.1">
    <property type="nucleotide sequence ID" value="NZ_RCZM01000002.1"/>
</dbReference>
<name>A0A502CZ90_9MICO</name>
<evidence type="ECO:0000313" key="1">
    <source>
        <dbReference type="EMBL" id="TPG17952.1"/>
    </source>
</evidence>
<dbReference type="Proteomes" id="UP000317722">
    <property type="component" value="Unassembled WGS sequence"/>
</dbReference>
<dbReference type="Gene3D" id="3.40.50.12370">
    <property type="match status" value="1"/>
</dbReference>
<dbReference type="AlphaFoldDB" id="A0A502CZ90"/>